<dbReference type="Proteomes" id="UP000478208">
    <property type="component" value="Unassembled WGS sequence"/>
</dbReference>
<reference evidence="10 11" key="1">
    <citation type="submission" date="2019-12" db="EMBL/GenBank/DDBJ databases">
        <authorList>
            <person name="Li J."/>
        </authorList>
    </citation>
    <scope>NUCLEOTIDE SEQUENCE [LARGE SCALE GENOMIC DNA]</scope>
    <source>
        <strain evidence="10 11">HL2-2</strain>
    </source>
</reference>
<dbReference type="Pfam" id="PF02503">
    <property type="entry name" value="PP_kinase"/>
    <property type="match status" value="1"/>
</dbReference>
<dbReference type="Gene3D" id="3.30.1840.10">
    <property type="entry name" value="Polyphosphate kinase middle domain"/>
    <property type="match status" value="1"/>
</dbReference>
<comment type="caution">
    <text evidence="10">The sequence shown here is derived from an EMBL/GenBank/DDBJ whole genome shotgun (WGS) entry which is preliminary data.</text>
</comment>
<evidence type="ECO:0000256" key="2">
    <source>
        <dbReference type="ARBA" id="ARBA00022679"/>
    </source>
</evidence>
<dbReference type="InterPro" id="IPR025200">
    <property type="entry name" value="PPK_C_dom2"/>
</dbReference>
<evidence type="ECO:0000313" key="11">
    <source>
        <dbReference type="Proteomes" id="UP000478208"/>
    </source>
</evidence>
<dbReference type="Pfam" id="PF13089">
    <property type="entry name" value="PP_kinase_N"/>
    <property type="match status" value="1"/>
</dbReference>
<dbReference type="GO" id="GO:0008976">
    <property type="term" value="F:polyphosphate kinase activity"/>
    <property type="evidence" value="ECO:0007669"/>
    <property type="project" value="UniProtKB-UniRule"/>
</dbReference>
<dbReference type="RefSeq" id="WP_157362706.1">
    <property type="nucleotide sequence ID" value="NZ_WOWS01000002.1"/>
</dbReference>
<keyword evidence="1 7" id="KW-0597">Phosphoprotein</keyword>
<dbReference type="PANTHER" id="PTHR30218">
    <property type="entry name" value="POLYPHOSPHATE KINASE"/>
    <property type="match status" value="1"/>
</dbReference>
<organism evidence="10 11">
    <name type="scientific">Winogradskyella endarachnes</name>
    <dbReference type="NCBI Taxonomy" id="2681965"/>
    <lineage>
        <taxon>Bacteria</taxon>
        <taxon>Pseudomonadati</taxon>
        <taxon>Bacteroidota</taxon>
        <taxon>Flavobacteriia</taxon>
        <taxon>Flavobacteriales</taxon>
        <taxon>Flavobacteriaceae</taxon>
        <taxon>Winogradskyella</taxon>
    </lineage>
</organism>
<keyword evidence="2 7" id="KW-0808">Transferase</keyword>
<keyword evidence="5 7" id="KW-0067">ATP-binding</keyword>
<evidence type="ECO:0000256" key="1">
    <source>
        <dbReference type="ARBA" id="ARBA00022553"/>
    </source>
</evidence>
<dbReference type="NCBIfam" id="TIGR03705">
    <property type="entry name" value="poly_P_kin"/>
    <property type="match status" value="1"/>
</dbReference>
<evidence type="ECO:0000256" key="7">
    <source>
        <dbReference type="HAMAP-Rule" id="MF_00347"/>
    </source>
</evidence>
<dbReference type="AlphaFoldDB" id="A0A6L6U6F7"/>
<dbReference type="SUPFAM" id="SSF140356">
    <property type="entry name" value="PPK N-terminal domain-like"/>
    <property type="match status" value="1"/>
</dbReference>
<dbReference type="InterPro" id="IPR001736">
    <property type="entry name" value="PLipase_D/transphosphatidylase"/>
</dbReference>
<dbReference type="GO" id="GO:0009358">
    <property type="term" value="C:polyphosphate kinase complex"/>
    <property type="evidence" value="ECO:0007669"/>
    <property type="project" value="InterPro"/>
</dbReference>
<dbReference type="SUPFAM" id="SSF143724">
    <property type="entry name" value="PHP14-like"/>
    <property type="match status" value="1"/>
</dbReference>
<dbReference type="HAMAP" id="MF_00347">
    <property type="entry name" value="Polyphosphate_kinase"/>
    <property type="match status" value="1"/>
</dbReference>
<gene>
    <name evidence="10" type="primary">ppk1</name>
    <name evidence="7" type="synonym">ppk</name>
    <name evidence="10" type="ORF">GN138_05055</name>
</gene>
<feature type="binding site" evidence="7">
    <location>
        <position position="394"/>
    </location>
    <ligand>
        <name>Mg(2+)</name>
        <dbReference type="ChEBI" id="CHEBI:18420"/>
    </ligand>
</feature>
<dbReference type="PIRSF" id="PIRSF015589">
    <property type="entry name" value="PP_kinase"/>
    <property type="match status" value="1"/>
</dbReference>
<sequence>MKLYNSKVFHRDLSWLRFNHRVLQEASDKRNPLYERIKFLSIFSSNLDEFYKVRVSDIRQIKNLKKPFRKKLITKPNKVLKEINKQVDIQQQEFGKIFKEQIIPDLKAENIHLINHNQFSTSQQQIALDYFENQLISQLNLESSFYSLDASVFVENENSYLVAFLERKFQLIKIPKSESRFFSFPEENGNHFITFIDDILRHALSNAFNEDVTYYAIKISRDAELYIEDEFSGDLMKKIKASLPNRETGQPTRILIDSEMPKKERESLKTLLDVSIADFILGGNYHNFKDFYSFPNPTDKDFSYPIFKQIEHSKLSKANYIFDVIDEKDQLLHYPYHSFTPVIQLLETAANDPTVSTIKMTMYRLADESRLNTALAKAAKNGKNVIIFIEVKARFDEENNIKWGQIFKENGATVIYSYAEIKVHSKIIYIEREIEDKTKRYALISTGNFNEKTSKIYSDFSLITANKKITKDINKVFLVLQGITIIPKTKLVVVSPFKTRQTFENLIQNEIDIAKNGNNAYIILKMNSLEDKKLISKLYQASNAGVQIKLIVRGICCLIPGIKNQSENITITSIVDRYLEHSRVYIFGNNKKEVMYIGSADWMTRNLNHRIEVLTPILDADIHKTIRDIITLQLNDNTKARRIDKQQNNIYVSSTNKDIRAQYATYNYIKELKN</sequence>
<comment type="PTM">
    <text evidence="7 8">An intermediate of this reaction is the autophosphorylated ppk in which a phosphate is covalently linked to a histidine residue through a N-P bond.</text>
</comment>
<dbReference type="PROSITE" id="PS50035">
    <property type="entry name" value="PLD"/>
    <property type="match status" value="1"/>
</dbReference>
<feature type="binding site" evidence="7">
    <location>
        <position position="553"/>
    </location>
    <ligand>
        <name>ATP</name>
        <dbReference type="ChEBI" id="CHEBI:30616"/>
    </ligand>
</feature>
<name>A0A6L6U6F7_9FLAO</name>
<keyword evidence="6 7" id="KW-0460">Magnesium</keyword>
<dbReference type="InterPro" id="IPR036832">
    <property type="entry name" value="PPK_N_dom_sf"/>
</dbReference>
<dbReference type="GO" id="GO:0005524">
    <property type="term" value="F:ATP binding"/>
    <property type="evidence" value="ECO:0007669"/>
    <property type="project" value="UniProtKB-KW"/>
</dbReference>
<dbReference type="Gene3D" id="3.30.870.10">
    <property type="entry name" value="Endonuclease Chain A"/>
    <property type="match status" value="2"/>
</dbReference>
<feature type="domain" description="PLD phosphodiesterase" evidence="9">
    <location>
        <begin position="576"/>
        <end position="606"/>
    </location>
</feature>
<accession>A0A6L6U6F7</accession>
<dbReference type="Pfam" id="PF17941">
    <property type="entry name" value="PP_kinase_C_1"/>
    <property type="match status" value="1"/>
</dbReference>
<dbReference type="PANTHER" id="PTHR30218:SF0">
    <property type="entry name" value="POLYPHOSPHATE KINASE"/>
    <property type="match status" value="1"/>
</dbReference>
<dbReference type="SUPFAM" id="SSF56024">
    <property type="entry name" value="Phospholipase D/nuclease"/>
    <property type="match status" value="2"/>
</dbReference>
<dbReference type="NCBIfam" id="NF003917">
    <property type="entry name" value="PRK05443.1-1"/>
    <property type="match status" value="1"/>
</dbReference>
<dbReference type="CDD" id="cd09167">
    <property type="entry name" value="PLDc_EcPPK1_C2_like"/>
    <property type="match status" value="1"/>
</dbReference>
<keyword evidence="3 7" id="KW-0547">Nucleotide-binding</keyword>
<comment type="function">
    <text evidence="7 8">Catalyzes the reversible transfer of the terminal phosphate of ATP to form a long-chain polyphosphate (polyP).</text>
</comment>
<feature type="binding site" evidence="7">
    <location>
        <position position="457"/>
    </location>
    <ligand>
        <name>ATP</name>
        <dbReference type="ChEBI" id="CHEBI:30616"/>
    </ligand>
</feature>
<evidence type="ECO:0000256" key="4">
    <source>
        <dbReference type="ARBA" id="ARBA00022777"/>
    </source>
</evidence>
<comment type="similarity">
    <text evidence="7 8">Belongs to the polyphosphate kinase 1 (PPK1) family.</text>
</comment>
<keyword evidence="4 7" id="KW-0418">Kinase</keyword>
<dbReference type="Gene3D" id="1.20.58.310">
    <property type="entry name" value="Polyphosphate kinase N-terminal domain"/>
    <property type="match status" value="1"/>
</dbReference>
<comment type="cofactor">
    <cofactor evidence="7">
        <name>Mg(2+)</name>
        <dbReference type="ChEBI" id="CHEBI:18420"/>
    </cofactor>
</comment>
<feature type="binding site" evidence="7">
    <location>
        <position position="46"/>
    </location>
    <ligand>
        <name>ATP</name>
        <dbReference type="ChEBI" id="CHEBI:30616"/>
    </ligand>
</feature>
<keyword evidence="7" id="KW-0479">Metal-binding</keyword>
<dbReference type="InterPro" id="IPR024953">
    <property type="entry name" value="PP_kinase_middle"/>
</dbReference>
<feature type="binding site" evidence="7">
    <location>
        <position position="581"/>
    </location>
    <ligand>
        <name>ATP</name>
        <dbReference type="ChEBI" id="CHEBI:30616"/>
    </ligand>
</feature>
<dbReference type="GO" id="GO:0006799">
    <property type="term" value="P:polyphosphate biosynthetic process"/>
    <property type="evidence" value="ECO:0007669"/>
    <property type="project" value="UniProtKB-UniRule"/>
</dbReference>
<dbReference type="Pfam" id="PF13090">
    <property type="entry name" value="PP_kinase_C"/>
    <property type="match status" value="1"/>
</dbReference>
<proteinExistence type="inferred from homology"/>
<dbReference type="InterPro" id="IPR041108">
    <property type="entry name" value="PP_kinase_C_1"/>
</dbReference>
<comment type="catalytic activity">
    <reaction evidence="7 8">
        <text>[phosphate](n) + ATP = [phosphate](n+1) + ADP</text>
        <dbReference type="Rhea" id="RHEA:19573"/>
        <dbReference type="Rhea" id="RHEA-COMP:9859"/>
        <dbReference type="Rhea" id="RHEA-COMP:14280"/>
        <dbReference type="ChEBI" id="CHEBI:16838"/>
        <dbReference type="ChEBI" id="CHEBI:30616"/>
        <dbReference type="ChEBI" id="CHEBI:456216"/>
        <dbReference type="EC" id="2.7.4.1"/>
    </reaction>
</comment>
<feature type="binding site" evidence="7">
    <location>
        <position position="364"/>
    </location>
    <ligand>
        <name>Mg(2+)</name>
        <dbReference type="ChEBI" id="CHEBI:18420"/>
    </ligand>
</feature>
<protein>
    <recommendedName>
        <fullName evidence="7 8">Polyphosphate kinase</fullName>
        <ecNumber evidence="7 8">2.7.4.1</ecNumber>
    </recommendedName>
    <alternativeName>
        <fullName evidence="7">ATP-polyphosphate phosphotransferase</fullName>
    </alternativeName>
    <alternativeName>
        <fullName evidence="7">Polyphosphoric acid kinase</fullName>
    </alternativeName>
</protein>
<evidence type="ECO:0000313" key="10">
    <source>
        <dbReference type="EMBL" id="MUU77801.1"/>
    </source>
</evidence>
<evidence type="ECO:0000256" key="5">
    <source>
        <dbReference type="ARBA" id="ARBA00022840"/>
    </source>
</evidence>
<dbReference type="InterPro" id="IPR025198">
    <property type="entry name" value="PPK_N_dom"/>
</dbReference>
<dbReference type="EMBL" id="WOWS01000002">
    <property type="protein sequence ID" value="MUU77801.1"/>
    <property type="molecule type" value="Genomic_DNA"/>
</dbReference>
<dbReference type="InterPro" id="IPR036830">
    <property type="entry name" value="PP_kinase_middle_dom_sf"/>
</dbReference>
<dbReference type="EC" id="2.7.4.1" evidence="7 8"/>
<evidence type="ECO:0000256" key="8">
    <source>
        <dbReference type="RuleBase" id="RU003800"/>
    </source>
</evidence>
<dbReference type="GO" id="GO:0046872">
    <property type="term" value="F:metal ion binding"/>
    <property type="evidence" value="ECO:0007669"/>
    <property type="project" value="UniProtKB-KW"/>
</dbReference>
<keyword evidence="11" id="KW-1185">Reference proteome</keyword>
<feature type="active site" description="Phosphohistidine intermediate" evidence="7">
    <location>
        <position position="424"/>
    </location>
</feature>
<evidence type="ECO:0000256" key="6">
    <source>
        <dbReference type="ARBA" id="ARBA00022842"/>
    </source>
</evidence>
<evidence type="ECO:0000259" key="9">
    <source>
        <dbReference type="PROSITE" id="PS50035"/>
    </source>
</evidence>
<evidence type="ECO:0000256" key="3">
    <source>
        <dbReference type="ARBA" id="ARBA00022741"/>
    </source>
</evidence>
<dbReference type="InterPro" id="IPR003414">
    <property type="entry name" value="PP_kinase"/>
</dbReference>